<dbReference type="CDD" id="cd23683">
    <property type="entry name" value="IFT52_CTD"/>
    <property type="match status" value="1"/>
</dbReference>
<dbReference type="AlphaFoldDB" id="A0A2R6WT92"/>
<keyword evidence="5" id="KW-1185">Reference proteome</keyword>
<dbReference type="InterPro" id="IPR048643">
    <property type="entry name" value="Itf52_C"/>
</dbReference>
<gene>
    <name evidence="4" type="ORF">MARPO_0059s0029</name>
</gene>
<evidence type="ECO:0000259" key="3">
    <source>
        <dbReference type="Pfam" id="PF23355"/>
    </source>
</evidence>
<dbReference type="InterPro" id="IPR055458">
    <property type="entry name" value="IFT52_GIFT"/>
</dbReference>
<dbReference type="GO" id="GO:0042073">
    <property type="term" value="P:intraciliary transport"/>
    <property type="evidence" value="ECO:0000318"/>
    <property type="project" value="GO_Central"/>
</dbReference>
<organism evidence="4 5">
    <name type="scientific">Marchantia polymorpha</name>
    <name type="common">Common liverwort</name>
    <name type="synonym">Marchantia aquatica</name>
    <dbReference type="NCBI Taxonomy" id="3197"/>
    <lineage>
        <taxon>Eukaryota</taxon>
        <taxon>Viridiplantae</taxon>
        <taxon>Streptophyta</taxon>
        <taxon>Embryophyta</taxon>
        <taxon>Marchantiophyta</taxon>
        <taxon>Marchantiopsida</taxon>
        <taxon>Marchantiidae</taxon>
        <taxon>Marchantiales</taxon>
        <taxon>Marchantiaceae</taxon>
        <taxon>Marchantia</taxon>
    </lineage>
</organism>
<dbReference type="PANTHER" id="PTHR12969:SF7">
    <property type="entry name" value="INTRAFLAGELLAR TRANSPORT PROTEIN 52 HOMOLOG"/>
    <property type="match status" value="1"/>
</dbReference>
<dbReference type="GO" id="GO:0005814">
    <property type="term" value="C:centriole"/>
    <property type="evidence" value="ECO:0000318"/>
    <property type="project" value="GO_Central"/>
</dbReference>
<dbReference type="Pfam" id="PF23355">
    <property type="entry name" value="IFT52_GIFT"/>
    <property type="match status" value="1"/>
</dbReference>
<dbReference type="GO" id="GO:0060271">
    <property type="term" value="P:cilium assembly"/>
    <property type="evidence" value="ECO:0000318"/>
    <property type="project" value="GO_Central"/>
</dbReference>
<dbReference type="InterPro" id="IPR039975">
    <property type="entry name" value="IFT52"/>
</dbReference>
<reference evidence="5" key="1">
    <citation type="journal article" date="2017" name="Cell">
        <title>Insights into land plant evolution garnered from the Marchantia polymorpha genome.</title>
        <authorList>
            <person name="Bowman J.L."/>
            <person name="Kohchi T."/>
            <person name="Yamato K.T."/>
            <person name="Jenkins J."/>
            <person name="Shu S."/>
            <person name="Ishizaki K."/>
            <person name="Yamaoka S."/>
            <person name="Nishihama R."/>
            <person name="Nakamura Y."/>
            <person name="Berger F."/>
            <person name="Adam C."/>
            <person name="Aki S.S."/>
            <person name="Althoff F."/>
            <person name="Araki T."/>
            <person name="Arteaga-Vazquez M.A."/>
            <person name="Balasubrmanian S."/>
            <person name="Barry K."/>
            <person name="Bauer D."/>
            <person name="Boehm C.R."/>
            <person name="Briginshaw L."/>
            <person name="Caballero-Perez J."/>
            <person name="Catarino B."/>
            <person name="Chen F."/>
            <person name="Chiyoda S."/>
            <person name="Chovatia M."/>
            <person name="Davies K.M."/>
            <person name="Delmans M."/>
            <person name="Demura T."/>
            <person name="Dierschke T."/>
            <person name="Dolan L."/>
            <person name="Dorantes-Acosta A.E."/>
            <person name="Eklund D.M."/>
            <person name="Florent S.N."/>
            <person name="Flores-Sandoval E."/>
            <person name="Fujiyama A."/>
            <person name="Fukuzawa H."/>
            <person name="Galik B."/>
            <person name="Grimanelli D."/>
            <person name="Grimwood J."/>
            <person name="Grossniklaus U."/>
            <person name="Hamada T."/>
            <person name="Haseloff J."/>
            <person name="Hetherington A.J."/>
            <person name="Higo A."/>
            <person name="Hirakawa Y."/>
            <person name="Hundley H.N."/>
            <person name="Ikeda Y."/>
            <person name="Inoue K."/>
            <person name="Inoue S.I."/>
            <person name="Ishida S."/>
            <person name="Jia Q."/>
            <person name="Kakita M."/>
            <person name="Kanazawa T."/>
            <person name="Kawai Y."/>
            <person name="Kawashima T."/>
            <person name="Kennedy M."/>
            <person name="Kinose K."/>
            <person name="Kinoshita T."/>
            <person name="Kohara Y."/>
            <person name="Koide E."/>
            <person name="Komatsu K."/>
            <person name="Kopischke S."/>
            <person name="Kubo M."/>
            <person name="Kyozuka J."/>
            <person name="Lagercrantz U."/>
            <person name="Lin S.S."/>
            <person name="Lindquist E."/>
            <person name="Lipzen A.M."/>
            <person name="Lu C.W."/>
            <person name="De Luna E."/>
            <person name="Martienssen R.A."/>
            <person name="Minamino N."/>
            <person name="Mizutani M."/>
            <person name="Mizutani M."/>
            <person name="Mochizuki N."/>
            <person name="Monte I."/>
            <person name="Mosher R."/>
            <person name="Nagasaki H."/>
            <person name="Nakagami H."/>
            <person name="Naramoto S."/>
            <person name="Nishitani K."/>
            <person name="Ohtani M."/>
            <person name="Okamoto T."/>
            <person name="Okumura M."/>
            <person name="Phillips J."/>
            <person name="Pollak B."/>
            <person name="Reinders A."/>
            <person name="Rovekamp M."/>
            <person name="Sano R."/>
            <person name="Sawa S."/>
            <person name="Schmid M.W."/>
            <person name="Shirakawa M."/>
            <person name="Solano R."/>
            <person name="Spunde A."/>
            <person name="Suetsugu N."/>
            <person name="Sugano S."/>
            <person name="Sugiyama A."/>
            <person name="Sun R."/>
            <person name="Suzuki Y."/>
            <person name="Takenaka M."/>
            <person name="Takezawa D."/>
            <person name="Tomogane H."/>
            <person name="Tsuzuki M."/>
            <person name="Ueda T."/>
            <person name="Umeda M."/>
            <person name="Ward J.M."/>
            <person name="Watanabe Y."/>
            <person name="Yazaki K."/>
            <person name="Yokoyama R."/>
            <person name="Yoshitake Y."/>
            <person name="Yotsui I."/>
            <person name="Zachgo S."/>
            <person name="Schmutz J."/>
        </authorList>
    </citation>
    <scope>NUCLEOTIDE SEQUENCE [LARGE SCALE GENOMIC DNA]</scope>
    <source>
        <strain evidence="5">Tak-1</strain>
    </source>
</reference>
<sequence>MHKQQYQFIITESPLCYYSYTVDISTKRPPTAHCYSCNSSGLVIECKIDFSYLKLDHEMQILQGHPLCRNKEEISLQVFNDGVLIIFGCPKEKFTPDEVEAIWGYVRGGGCLLFLSSSGGDGHQKTNVNDIIQEYGITINSDCLIRTAQEKYLHPKEVYLTDSCLCKELNNFGKSGVKRVEETPHSSPDSNRMNLQDFDNRGGDKDFHLVYPHGPTLTVQAPAAAILSSGMIAYPVNRPIGAIWEGPKGQGRIAVLGSVTAFEDIWLEKEDNSKLLDFLLLWLTRQTSIEVEKLSSEELETGDVEHVPSIGALASSLRCCLQEAEELPKDFTRLVDDKLFEYHTNLTPEVVKLYKKLGVKHTPLTLIAPQFEMPTPPLQPAVFAPALRELPPPALDLFDLDECLASPASHLAQLTNKCKGADKEDLNYYITKGASYVGLTPEIVGVAAESGSREAGMAYLSFLFKEIVSMKRRRTGSDPCHSENIEE</sequence>
<dbReference type="SUPFAM" id="SSF52317">
    <property type="entry name" value="Class I glutamine amidotransferase-like"/>
    <property type="match status" value="1"/>
</dbReference>
<dbReference type="Pfam" id="PF21178">
    <property type="entry name" value="Itf52_C"/>
    <property type="match status" value="1"/>
</dbReference>
<dbReference type="EMBL" id="KZ772731">
    <property type="protein sequence ID" value="PTQ37078.1"/>
    <property type="molecule type" value="Genomic_DNA"/>
</dbReference>
<evidence type="ECO:0000313" key="4">
    <source>
        <dbReference type="EMBL" id="PTQ37078.1"/>
    </source>
</evidence>
<evidence type="ECO:0000259" key="1">
    <source>
        <dbReference type="Pfam" id="PF21178"/>
    </source>
</evidence>
<dbReference type="GO" id="GO:0005929">
    <property type="term" value="C:cilium"/>
    <property type="evidence" value="ECO:0000318"/>
    <property type="project" value="GO_Central"/>
</dbReference>
<name>A0A2R6WT92_MARPO</name>
<dbReference type="Gene3D" id="6.10.250.2800">
    <property type="match status" value="1"/>
</dbReference>
<evidence type="ECO:0008006" key="6">
    <source>
        <dbReference type="Google" id="ProtNLM"/>
    </source>
</evidence>
<feature type="domain" description="Intraflagellar transport protein 52 C-terminal" evidence="1">
    <location>
        <begin position="405"/>
        <end position="443"/>
    </location>
</feature>
<protein>
    <recommendedName>
        <fullName evidence="6">Intraflagellar transport protein 52 homolog</fullName>
    </recommendedName>
</protein>
<dbReference type="InterPro" id="IPR029062">
    <property type="entry name" value="Class_I_gatase-like"/>
</dbReference>
<dbReference type="Pfam" id="PF23352">
    <property type="entry name" value="IFT52_central"/>
    <property type="match status" value="1"/>
</dbReference>
<dbReference type="OrthoDB" id="10259368at2759"/>
<dbReference type="InterPro" id="IPR055460">
    <property type="entry name" value="IFT52_central"/>
</dbReference>
<proteinExistence type="predicted"/>
<evidence type="ECO:0000259" key="2">
    <source>
        <dbReference type="Pfam" id="PF23352"/>
    </source>
</evidence>
<dbReference type="Gramene" id="Mp6g13200.1">
    <property type="protein sequence ID" value="Mp6g13200.1.cds"/>
    <property type="gene ID" value="Mp6g13200"/>
</dbReference>
<dbReference type="Proteomes" id="UP000244005">
    <property type="component" value="Unassembled WGS sequence"/>
</dbReference>
<dbReference type="PANTHER" id="PTHR12969">
    <property type="entry name" value="NGD5/OSM-6/IFT52"/>
    <property type="match status" value="1"/>
</dbReference>
<feature type="domain" description="IFT52 GIFT" evidence="3">
    <location>
        <begin position="66"/>
        <end position="293"/>
    </location>
</feature>
<evidence type="ECO:0000313" key="5">
    <source>
        <dbReference type="Proteomes" id="UP000244005"/>
    </source>
</evidence>
<feature type="domain" description="IFT52 central" evidence="2">
    <location>
        <begin position="313"/>
        <end position="393"/>
    </location>
</feature>
<dbReference type="GO" id="GO:0030992">
    <property type="term" value="C:intraciliary transport particle B"/>
    <property type="evidence" value="ECO:0000318"/>
    <property type="project" value="GO_Central"/>
</dbReference>
<accession>A0A2R6WT92</accession>